<sequence length="150" mass="16977">MTGLKSDFDQSKRALLEHLQELEKINTYYTLEERMLLGVVVNEVARENENFYRAFEEASTHFREHWNKAKTALKKALGKKGEGSSVNCNETMSALSQFIRCHVTGGRNRTSPDTTTTLGTVCKGQGTRQHLKQSTGDTILETPLEAAWRR</sequence>
<reference evidence="1 2" key="2">
    <citation type="journal article" date="2012" name="Proc. Natl. Acad. Sci. U.S.A.">
        <title>Antigenic diversity is generated by distinct evolutionary mechanisms in African trypanosome species.</title>
        <authorList>
            <person name="Jackson A.P."/>
            <person name="Berry A."/>
            <person name="Aslett M."/>
            <person name="Allison H.C."/>
            <person name="Burton P."/>
            <person name="Vavrova-Anderson J."/>
            <person name="Brown R."/>
            <person name="Browne H."/>
            <person name="Corton N."/>
            <person name="Hauser H."/>
            <person name="Gamble J."/>
            <person name="Gilderthorp R."/>
            <person name="Marcello L."/>
            <person name="McQuillan J."/>
            <person name="Otto T.D."/>
            <person name="Quail M.A."/>
            <person name="Sanders M.J."/>
            <person name="van Tonder A."/>
            <person name="Ginger M.L."/>
            <person name="Field M.C."/>
            <person name="Barry J.D."/>
            <person name="Hertz-Fowler C."/>
            <person name="Berriman M."/>
        </authorList>
    </citation>
    <scope>NUCLEOTIDE SEQUENCE [LARGE SCALE GENOMIC DNA]</scope>
    <source>
        <strain evidence="1 2">IL3000</strain>
    </source>
</reference>
<reference evidence="2" key="1">
    <citation type="submission" date="2011-07" db="EMBL/GenBank/DDBJ databases">
        <title>Divergent evolution of antigenic variation in African trypanosomes.</title>
        <authorList>
            <person name="Jackson A.P."/>
            <person name="Berry A."/>
            <person name="Allison H.C."/>
            <person name="Burton P."/>
            <person name="Anderson J."/>
            <person name="Aslett M."/>
            <person name="Brown R."/>
            <person name="Corton N."/>
            <person name="Harris D."/>
            <person name="Hauser H."/>
            <person name="Gamble J."/>
            <person name="Gilderthorp R."/>
            <person name="McQuillan J."/>
            <person name="Quail M.A."/>
            <person name="Sanders M."/>
            <person name="Van Tonder A."/>
            <person name="Ginger M.L."/>
            <person name="Donelson J.E."/>
            <person name="Field M.C."/>
            <person name="Barry J.D."/>
            <person name="Berriman M."/>
            <person name="Hertz-Fowler C."/>
        </authorList>
    </citation>
    <scope>NUCLEOTIDE SEQUENCE [LARGE SCALE GENOMIC DNA]</scope>
    <source>
        <strain evidence="2">IL3000</strain>
    </source>
</reference>
<keyword evidence="2" id="KW-1185">Reference proteome</keyword>
<proteinExistence type="predicted"/>
<comment type="caution">
    <text evidence="1">The sequence shown here is derived from an EMBL/GenBank/DDBJ whole genome shotgun (WGS) entry which is preliminary data.</text>
</comment>
<organism evidence="1 2">
    <name type="scientific">Trypanosoma congolense (strain IL3000)</name>
    <dbReference type="NCBI Taxonomy" id="1068625"/>
    <lineage>
        <taxon>Eukaryota</taxon>
        <taxon>Discoba</taxon>
        <taxon>Euglenozoa</taxon>
        <taxon>Kinetoplastea</taxon>
        <taxon>Metakinetoplastina</taxon>
        <taxon>Trypanosomatida</taxon>
        <taxon>Trypanosomatidae</taxon>
        <taxon>Trypanosoma</taxon>
        <taxon>Nannomonas</taxon>
    </lineage>
</organism>
<gene>
    <name evidence="1" type="ORF">TCIL3000_0_41790</name>
</gene>
<evidence type="ECO:0000313" key="2">
    <source>
        <dbReference type="Proteomes" id="UP000000702"/>
    </source>
</evidence>
<dbReference type="VEuPathDB" id="TriTrypDB:TcIL3000_0_41790"/>
<accession>F9W899</accession>
<protein>
    <submittedName>
        <fullName evidence="1">WGS project CAEQ00000000 data, annotated contig 1719</fullName>
    </submittedName>
</protein>
<dbReference type="Proteomes" id="UP000000702">
    <property type="component" value="Unassembled WGS sequence"/>
</dbReference>
<dbReference type="AlphaFoldDB" id="F9W899"/>
<evidence type="ECO:0000313" key="1">
    <source>
        <dbReference type="EMBL" id="CCD13430.1"/>
    </source>
</evidence>
<dbReference type="EMBL" id="CAEQ01001152">
    <property type="protein sequence ID" value="CCD13430.1"/>
    <property type="molecule type" value="Genomic_DNA"/>
</dbReference>
<name>F9W899_TRYCI</name>